<protein>
    <submittedName>
        <fullName evidence="5 6">Ubiquitin fusion degradation protein Ufd1</fullName>
    </submittedName>
</protein>
<dbReference type="GO" id="GO:0034098">
    <property type="term" value="C:VCP-NPL4-UFD1 AAA ATPase complex"/>
    <property type="evidence" value="ECO:0000318"/>
    <property type="project" value="GO_Central"/>
</dbReference>
<comment type="similarity">
    <text evidence="1">Belongs to the UFD1 family.</text>
</comment>
<dbReference type="InterPro" id="IPR004854">
    <property type="entry name" value="Ufd1-like"/>
</dbReference>
<dbReference type="GO" id="GO:0031593">
    <property type="term" value="F:polyubiquitin modification-dependent protein binding"/>
    <property type="evidence" value="ECO:0000318"/>
    <property type="project" value="GO_Central"/>
</dbReference>
<dbReference type="Pfam" id="PF24842">
    <property type="entry name" value="UFD1_N2"/>
    <property type="match status" value="1"/>
</dbReference>
<evidence type="ECO:0000256" key="1">
    <source>
        <dbReference type="ARBA" id="ARBA00006043"/>
    </source>
</evidence>
<sequence>MENWDTWDDMEPYQTHTGNTFSSSTIPTDFDQYYISYPLSHIAKTIHETGNKIIMPASALNQLASLSISYPMLFRIENTATGHHSHCGVVEFTADEGFVFMPTWMMNNMHLQEGELVNIKNTSLPKGEYIKIQPHATKFTTLSDHKSLLEKAFRDYVCLTTGDTIVINHGGDKYMIDIVETKPSPAILLFETDCVVDFAQPLDYKEPEKKTTKDDEDPTTKKDCKLFPGVGRRLGGRVMKKIKMTESNTVVDEKLEKKHETQFKPFSGVARRVDGQPLAAAVADDHSNIHVDARMNEEGFNAFTGKSYRLL</sequence>
<evidence type="ECO:0000259" key="4">
    <source>
        <dbReference type="Pfam" id="PF24842"/>
    </source>
</evidence>
<evidence type="ECO:0000313" key="5">
    <source>
        <dbReference type="EMBL" id="KAF5770949.1"/>
    </source>
</evidence>
<dbReference type="Pfam" id="PF03152">
    <property type="entry name" value="UFD1_N1"/>
    <property type="match status" value="1"/>
</dbReference>
<dbReference type="Gramene" id="mRNA:HanXRQr2_Chr14g0665131">
    <property type="protein sequence ID" value="CDS:HanXRQr2_Chr14g0665131.1"/>
    <property type="gene ID" value="HanXRQr2_Chr14g0665131"/>
</dbReference>
<dbReference type="InterPro" id="IPR055417">
    <property type="entry name" value="UFD1_N1"/>
</dbReference>
<evidence type="ECO:0000256" key="2">
    <source>
        <dbReference type="ARBA" id="ARBA00022786"/>
    </source>
</evidence>
<keyword evidence="2" id="KW-0833">Ubl conjugation pathway</keyword>
<evidence type="ECO:0000313" key="7">
    <source>
        <dbReference type="Proteomes" id="UP000215914"/>
    </source>
</evidence>
<reference evidence="5" key="3">
    <citation type="submission" date="2020-06" db="EMBL/GenBank/DDBJ databases">
        <title>Helianthus annuus Genome sequencing and assembly Release 2.</title>
        <authorList>
            <person name="Gouzy J."/>
            <person name="Langlade N."/>
            <person name="Munos S."/>
        </authorList>
    </citation>
    <scope>NUCLEOTIDE SEQUENCE</scope>
    <source>
        <tissue evidence="5">Leaves</tissue>
    </source>
</reference>
<dbReference type="PANTHER" id="PTHR12555">
    <property type="entry name" value="UBIQUITIN FUSION DEGRADATON PROTEIN 1"/>
    <property type="match status" value="1"/>
</dbReference>
<dbReference type="InterPro" id="IPR042299">
    <property type="entry name" value="Ufd1-like_Nn"/>
</dbReference>
<dbReference type="Proteomes" id="UP000215914">
    <property type="component" value="Chromosome 14"/>
</dbReference>
<dbReference type="OrthoDB" id="422728at2759"/>
<dbReference type="OMA" id="DARMNEE"/>
<reference evidence="5 7" key="1">
    <citation type="journal article" date="2017" name="Nature">
        <title>The sunflower genome provides insights into oil metabolism, flowering and Asterid evolution.</title>
        <authorList>
            <person name="Badouin H."/>
            <person name="Gouzy J."/>
            <person name="Grassa C.J."/>
            <person name="Murat F."/>
            <person name="Staton S.E."/>
            <person name="Cottret L."/>
            <person name="Lelandais-Briere C."/>
            <person name="Owens G.L."/>
            <person name="Carrere S."/>
            <person name="Mayjonade B."/>
            <person name="Legrand L."/>
            <person name="Gill N."/>
            <person name="Kane N.C."/>
            <person name="Bowers J.E."/>
            <person name="Hubner S."/>
            <person name="Bellec A."/>
            <person name="Berard A."/>
            <person name="Berges H."/>
            <person name="Blanchet N."/>
            <person name="Boniface M.C."/>
            <person name="Brunel D."/>
            <person name="Catrice O."/>
            <person name="Chaidir N."/>
            <person name="Claudel C."/>
            <person name="Donnadieu C."/>
            <person name="Faraut T."/>
            <person name="Fievet G."/>
            <person name="Helmstetter N."/>
            <person name="King M."/>
            <person name="Knapp S.J."/>
            <person name="Lai Z."/>
            <person name="Le Paslier M.C."/>
            <person name="Lippi Y."/>
            <person name="Lorenzon L."/>
            <person name="Mandel J.R."/>
            <person name="Marage G."/>
            <person name="Marchand G."/>
            <person name="Marquand E."/>
            <person name="Bret-Mestries E."/>
            <person name="Morien E."/>
            <person name="Nambeesan S."/>
            <person name="Nguyen T."/>
            <person name="Pegot-Espagnet P."/>
            <person name="Pouilly N."/>
            <person name="Raftis F."/>
            <person name="Sallet E."/>
            <person name="Schiex T."/>
            <person name="Thomas J."/>
            <person name="Vandecasteele C."/>
            <person name="Vares D."/>
            <person name="Vear F."/>
            <person name="Vautrin S."/>
            <person name="Crespi M."/>
            <person name="Mangin B."/>
            <person name="Burke J.M."/>
            <person name="Salse J."/>
            <person name="Munos S."/>
            <person name="Vincourt P."/>
            <person name="Rieseberg L.H."/>
            <person name="Langlade N.B."/>
        </authorList>
    </citation>
    <scope>NUCLEOTIDE SEQUENCE [LARGE SCALE GENOMIC DNA]</scope>
    <source>
        <strain evidence="7">cv. SF193</strain>
        <tissue evidence="5">Leaves</tissue>
    </source>
</reference>
<proteinExistence type="inferred from homology"/>
<dbReference type="GO" id="GO:0036503">
    <property type="term" value="P:ERAD pathway"/>
    <property type="evidence" value="ECO:0000318"/>
    <property type="project" value="GO_Central"/>
</dbReference>
<reference evidence="6" key="2">
    <citation type="submission" date="2017-02" db="EMBL/GenBank/DDBJ databases">
        <title>Sunflower complete genome.</title>
        <authorList>
            <person name="Langlade N."/>
            <person name="Munos S."/>
        </authorList>
    </citation>
    <scope>NUCLEOTIDE SEQUENCE [LARGE SCALE GENOMIC DNA]</scope>
    <source>
        <tissue evidence="6">Leaves</tissue>
    </source>
</reference>
<keyword evidence="7" id="KW-1185">Reference proteome</keyword>
<dbReference type="InParanoid" id="A0A251SL58"/>
<dbReference type="EMBL" id="CM007903">
    <property type="protein sequence ID" value="OTF99596.1"/>
    <property type="molecule type" value="Genomic_DNA"/>
</dbReference>
<dbReference type="Gene3D" id="3.10.330.10">
    <property type="match status" value="1"/>
</dbReference>
<feature type="domain" description="Ubiquitin fusion degradation protein UFD1 N-terminal subdomain 2" evidence="4">
    <location>
        <begin position="126"/>
        <end position="201"/>
    </location>
</feature>
<gene>
    <name evidence="6" type="ORF">HannXRQ_Chr14g0458361</name>
    <name evidence="5" type="ORF">HanXRQr2_Chr14g0665131</name>
</gene>
<feature type="domain" description="Ubiquitin fusion degradation protein UFD1 N-terminal subdomain 1" evidence="3">
    <location>
        <begin position="30"/>
        <end position="125"/>
    </location>
</feature>
<dbReference type="InterPro" id="IPR055418">
    <property type="entry name" value="UFD1_N2"/>
</dbReference>
<dbReference type="GO" id="GO:0006511">
    <property type="term" value="P:ubiquitin-dependent protein catabolic process"/>
    <property type="evidence" value="ECO:0007669"/>
    <property type="project" value="InterPro"/>
</dbReference>
<evidence type="ECO:0000259" key="3">
    <source>
        <dbReference type="Pfam" id="PF03152"/>
    </source>
</evidence>
<dbReference type="AlphaFoldDB" id="A0A251SL58"/>
<dbReference type="STRING" id="4232.A0A251SL58"/>
<organism evidence="6 7">
    <name type="scientific">Helianthus annuus</name>
    <name type="common">Common sunflower</name>
    <dbReference type="NCBI Taxonomy" id="4232"/>
    <lineage>
        <taxon>Eukaryota</taxon>
        <taxon>Viridiplantae</taxon>
        <taxon>Streptophyta</taxon>
        <taxon>Embryophyta</taxon>
        <taxon>Tracheophyta</taxon>
        <taxon>Spermatophyta</taxon>
        <taxon>Magnoliopsida</taxon>
        <taxon>eudicotyledons</taxon>
        <taxon>Gunneridae</taxon>
        <taxon>Pentapetalae</taxon>
        <taxon>asterids</taxon>
        <taxon>campanulids</taxon>
        <taxon>Asterales</taxon>
        <taxon>Asteraceae</taxon>
        <taxon>Asteroideae</taxon>
        <taxon>Heliantheae alliance</taxon>
        <taxon>Heliantheae</taxon>
        <taxon>Helianthus</taxon>
    </lineage>
</organism>
<accession>A0A251SL58</accession>
<dbReference type="EMBL" id="MNCJ02000329">
    <property type="protein sequence ID" value="KAF5770949.1"/>
    <property type="molecule type" value="Genomic_DNA"/>
</dbReference>
<dbReference type="PANTHER" id="PTHR12555:SF21">
    <property type="entry name" value="UBIQUITIN FUSION DEGRADATION PROTEIN 1 HOMOLOG"/>
    <property type="match status" value="1"/>
</dbReference>
<evidence type="ECO:0000313" key="6">
    <source>
        <dbReference type="EMBL" id="OTF99596.1"/>
    </source>
</evidence>
<name>A0A251SL58_HELAN</name>
<dbReference type="Gene3D" id="2.40.40.50">
    <property type="entry name" value="Ubiquitin fusion degradation protein UFD1, N-terminal domain"/>
    <property type="match status" value="1"/>
</dbReference>